<dbReference type="EMBL" id="WKKI01000008">
    <property type="protein sequence ID" value="MRX71898.1"/>
    <property type="molecule type" value="Genomic_DNA"/>
</dbReference>
<evidence type="ECO:0000313" key="2">
    <source>
        <dbReference type="Proteomes" id="UP000448867"/>
    </source>
</evidence>
<dbReference type="RefSeq" id="WP_154307026.1">
    <property type="nucleotide sequence ID" value="NZ_WKKI01000008.1"/>
</dbReference>
<name>A0A7X2IY16_9BACI</name>
<dbReference type="OrthoDB" id="2381948at2"/>
<dbReference type="Proteomes" id="UP000448867">
    <property type="component" value="Unassembled WGS sequence"/>
</dbReference>
<dbReference type="InterPro" id="IPR046152">
    <property type="entry name" value="DUF6154"/>
</dbReference>
<gene>
    <name evidence="1" type="ORF">GJU40_06890</name>
</gene>
<dbReference type="Pfam" id="PF19651">
    <property type="entry name" value="DUF6154"/>
    <property type="match status" value="1"/>
</dbReference>
<proteinExistence type="predicted"/>
<reference evidence="1 2" key="1">
    <citation type="submission" date="2019-11" db="EMBL/GenBank/DDBJ databases">
        <title>Bacillus lacus genome.</title>
        <authorList>
            <person name="Allen C.J."/>
            <person name="Newman J.D."/>
        </authorList>
    </citation>
    <scope>NUCLEOTIDE SEQUENCE [LARGE SCALE GENOMIC DNA]</scope>
    <source>
        <strain evidence="1 2">KCTC 33946</strain>
    </source>
</reference>
<comment type="caution">
    <text evidence="1">The sequence shown here is derived from an EMBL/GenBank/DDBJ whole genome shotgun (WGS) entry which is preliminary data.</text>
</comment>
<dbReference type="AlphaFoldDB" id="A0A7X2IY16"/>
<organism evidence="1 2">
    <name type="scientific">Metabacillus lacus</name>
    <dbReference type="NCBI Taxonomy" id="1983721"/>
    <lineage>
        <taxon>Bacteria</taxon>
        <taxon>Bacillati</taxon>
        <taxon>Bacillota</taxon>
        <taxon>Bacilli</taxon>
        <taxon>Bacillales</taxon>
        <taxon>Bacillaceae</taxon>
        <taxon>Metabacillus</taxon>
    </lineage>
</organism>
<protein>
    <submittedName>
        <fullName evidence="1">Cytosolic protein</fullName>
    </submittedName>
</protein>
<evidence type="ECO:0000313" key="1">
    <source>
        <dbReference type="EMBL" id="MRX71898.1"/>
    </source>
</evidence>
<accession>A0A7X2IY16</accession>
<sequence length="80" mass="9290">MRFIDELYEFYRSQFSGEELDAEIVAASVLEELDRKEVIKVLGELDDEELYGLLGFYLVESLKARMARDGVFEGEKPKLH</sequence>
<keyword evidence="2" id="KW-1185">Reference proteome</keyword>